<comment type="pathway">
    <text evidence="2">Protein modification; protein lipoylation via exogenous pathway; protein N(6)-(lipoyl)lysine from lipoate: step 1/2.</text>
</comment>
<dbReference type="PROSITE" id="PS51733">
    <property type="entry name" value="BPL_LPL_CATALYTIC"/>
    <property type="match status" value="1"/>
</dbReference>
<evidence type="ECO:0000256" key="7">
    <source>
        <dbReference type="ARBA" id="ARBA00048037"/>
    </source>
</evidence>
<dbReference type="GO" id="GO:0005524">
    <property type="term" value="F:ATP binding"/>
    <property type="evidence" value="ECO:0007669"/>
    <property type="project" value="UniProtKB-KW"/>
</dbReference>
<dbReference type="GO" id="GO:0017118">
    <property type="term" value="F:lipoyltransferase activity"/>
    <property type="evidence" value="ECO:0007669"/>
    <property type="project" value="TreeGrafter"/>
</dbReference>
<comment type="pathway">
    <text evidence="1">Protein modification; protein lipoylation via exogenous pathway; protein N(6)-(lipoyl)lysine from lipoate: step 2/2.</text>
</comment>
<evidence type="ECO:0000256" key="6">
    <source>
        <dbReference type="ARBA" id="ARBA00022840"/>
    </source>
</evidence>
<keyword evidence="10" id="KW-1185">Reference proteome</keyword>
<dbReference type="UniPathway" id="UPA00537">
    <property type="reaction ID" value="UER00594"/>
</dbReference>
<evidence type="ECO:0000256" key="5">
    <source>
        <dbReference type="ARBA" id="ARBA00022741"/>
    </source>
</evidence>
<dbReference type="Pfam" id="PF21948">
    <property type="entry name" value="LplA-B_cat"/>
    <property type="match status" value="1"/>
</dbReference>
<dbReference type="PANTHER" id="PTHR12561:SF3">
    <property type="entry name" value="LIPOYLTRANSFERASE 1, MITOCHONDRIAL"/>
    <property type="match status" value="1"/>
</dbReference>
<feature type="domain" description="BPL/LPL catalytic" evidence="8">
    <location>
        <begin position="26"/>
        <end position="212"/>
    </location>
</feature>
<evidence type="ECO:0000256" key="3">
    <source>
        <dbReference type="ARBA" id="ARBA00012367"/>
    </source>
</evidence>
<dbReference type="GO" id="GO:0005737">
    <property type="term" value="C:cytoplasm"/>
    <property type="evidence" value="ECO:0007669"/>
    <property type="project" value="TreeGrafter"/>
</dbReference>
<dbReference type="InterPro" id="IPR004562">
    <property type="entry name" value="LipoylTrfase_LipoateP_Ligase"/>
</dbReference>
<proteinExistence type="predicted"/>
<dbReference type="EMBL" id="JXJX01000005">
    <property type="protein sequence ID" value="PCS07181.1"/>
    <property type="molecule type" value="Genomic_DNA"/>
</dbReference>
<dbReference type="InterPro" id="IPR045864">
    <property type="entry name" value="aa-tRNA-synth_II/BPL/LPL"/>
</dbReference>
<dbReference type="CDD" id="cd16443">
    <property type="entry name" value="LplA"/>
    <property type="match status" value="1"/>
</dbReference>
<dbReference type="GO" id="GO:0009249">
    <property type="term" value="P:protein lipoylation"/>
    <property type="evidence" value="ECO:0007669"/>
    <property type="project" value="InterPro"/>
</dbReference>
<name>A0A2A5S129_9LACT</name>
<dbReference type="RefSeq" id="WP_068161333.1">
    <property type="nucleotide sequence ID" value="NZ_JXJX01000005.1"/>
</dbReference>
<dbReference type="InterPro" id="IPR019491">
    <property type="entry name" value="Lipoate_protein_ligase_C"/>
</dbReference>
<dbReference type="OrthoDB" id="9788148at2"/>
<keyword evidence="6" id="KW-0067">ATP-binding</keyword>
<protein>
    <recommendedName>
        <fullName evidence="3">lipoate--protein ligase</fullName>
        <ecNumber evidence="3">6.3.1.20</ecNumber>
    </recommendedName>
</protein>
<sequence length="329" mass="37471">MQYVVNQNLEAPFNIAMDEWLLTNLKPQAPVFALWQNRNAVIVGKHQNTYEEVNEAVVKEKDIQVVRRVTGGGAVYHDKGNLNFTFIIPVANPEAVDWKVFVQPMVTALHKLGIPVEITGRNDLVLAGKKISGNAQRYQDGYLMHHGTLMFDVNIDTMVRVLNVSDEKFISKAVKSVRSRVGSIKEYAPDLTIEAFKHALIEELSDHGKDKPIQLTQEQLNQIKKLETQKFATWEWNYGESPVFNYHAHEKFDGGILDIKAEIEKGLIKNIYFGGDFLGVEDIERLTPELIGKPFEEEAIRDILDDHQDKRYFGSISNEEVLSLIHEQV</sequence>
<evidence type="ECO:0000256" key="2">
    <source>
        <dbReference type="ARBA" id="ARBA00005124"/>
    </source>
</evidence>
<comment type="catalytic activity">
    <reaction evidence="7">
        <text>L-lysyl-[lipoyl-carrier protein] + (R)-lipoate + ATP = N(6)-[(R)-lipoyl]-L-lysyl-[lipoyl-carrier protein] + AMP + diphosphate + H(+)</text>
        <dbReference type="Rhea" id="RHEA:49288"/>
        <dbReference type="Rhea" id="RHEA-COMP:10500"/>
        <dbReference type="Rhea" id="RHEA-COMP:10502"/>
        <dbReference type="ChEBI" id="CHEBI:15378"/>
        <dbReference type="ChEBI" id="CHEBI:29969"/>
        <dbReference type="ChEBI" id="CHEBI:30616"/>
        <dbReference type="ChEBI" id="CHEBI:33019"/>
        <dbReference type="ChEBI" id="CHEBI:83088"/>
        <dbReference type="ChEBI" id="CHEBI:83099"/>
        <dbReference type="ChEBI" id="CHEBI:456215"/>
        <dbReference type="EC" id="6.3.1.20"/>
    </reaction>
</comment>
<dbReference type="InterPro" id="IPR004143">
    <property type="entry name" value="BPL_LPL_catalytic"/>
</dbReference>
<organism evidence="9 10">
    <name type="scientific">Pseudolactococcus plantarum</name>
    <dbReference type="NCBI Taxonomy" id="1365"/>
    <lineage>
        <taxon>Bacteria</taxon>
        <taxon>Bacillati</taxon>
        <taxon>Bacillota</taxon>
        <taxon>Bacilli</taxon>
        <taxon>Lactobacillales</taxon>
        <taxon>Streptococcaceae</taxon>
        <taxon>Pseudolactococcus</taxon>
    </lineage>
</organism>
<dbReference type="Proteomes" id="UP000242246">
    <property type="component" value="Unassembled WGS sequence"/>
</dbReference>
<dbReference type="FunFam" id="3.30.930.10:FF:000072">
    <property type="entry name" value="Lipoate--protein ligase"/>
    <property type="match status" value="1"/>
</dbReference>
<dbReference type="SUPFAM" id="SSF55681">
    <property type="entry name" value="Class II aaRS and biotin synthetases"/>
    <property type="match status" value="1"/>
</dbReference>
<evidence type="ECO:0000313" key="10">
    <source>
        <dbReference type="Proteomes" id="UP000242246"/>
    </source>
</evidence>
<keyword evidence="5" id="KW-0547">Nucleotide-binding</keyword>
<dbReference type="EC" id="6.3.1.20" evidence="3"/>
<evidence type="ECO:0000256" key="1">
    <source>
        <dbReference type="ARBA" id="ARBA00005085"/>
    </source>
</evidence>
<dbReference type="NCBIfam" id="TIGR00545">
    <property type="entry name" value="lipoyltrans"/>
    <property type="match status" value="1"/>
</dbReference>
<dbReference type="Pfam" id="PF10437">
    <property type="entry name" value="Lip_prot_lig_C"/>
    <property type="match status" value="1"/>
</dbReference>
<evidence type="ECO:0000259" key="8">
    <source>
        <dbReference type="PROSITE" id="PS51733"/>
    </source>
</evidence>
<dbReference type="STRING" id="1348632.GCA_001591745_00625"/>
<dbReference type="PANTHER" id="PTHR12561">
    <property type="entry name" value="LIPOATE-PROTEIN LIGASE"/>
    <property type="match status" value="1"/>
</dbReference>
<dbReference type="SUPFAM" id="SSF82649">
    <property type="entry name" value="SufE/NifU"/>
    <property type="match status" value="1"/>
</dbReference>
<keyword evidence="4 9" id="KW-0436">Ligase</keyword>
<dbReference type="Gene3D" id="3.30.930.10">
    <property type="entry name" value="Bira Bifunctional Protein, Domain 2"/>
    <property type="match status" value="1"/>
</dbReference>
<dbReference type="GO" id="GO:0016979">
    <property type="term" value="F:lipoate-protein ligase activity"/>
    <property type="evidence" value="ECO:0007669"/>
    <property type="project" value="UniProtKB-EC"/>
</dbReference>
<evidence type="ECO:0000256" key="4">
    <source>
        <dbReference type="ARBA" id="ARBA00022598"/>
    </source>
</evidence>
<dbReference type="Gene3D" id="3.30.390.50">
    <property type="entry name" value="CO dehydrogenase flavoprotein, C-terminal domain"/>
    <property type="match status" value="1"/>
</dbReference>
<accession>A0A2A5S129</accession>
<dbReference type="AlphaFoldDB" id="A0A2A5S129"/>
<comment type="caution">
    <text evidence="9">The sequence shown here is derived from an EMBL/GenBank/DDBJ whole genome shotgun (WGS) entry which is preliminary data.</text>
</comment>
<evidence type="ECO:0000313" key="9">
    <source>
        <dbReference type="EMBL" id="PCS07181.1"/>
    </source>
</evidence>
<reference evidence="9 10" key="1">
    <citation type="submission" date="2014-12" db="EMBL/GenBank/DDBJ databases">
        <title>Draft genome sequences of 10 type strains of Lactococcus.</title>
        <authorList>
            <person name="Sun Z."/>
            <person name="Zhong Z."/>
            <person name="Liu W."/>
            <person name="Zhang W."/>
            <person name="Zhang H."/>
        </authorList>
    </citation>
    <scope>NUCLEOTIDE SEQUENCE [LARGE SCALE GENOMIC DNA]</scope>
    <source>
        <strain evidence="9 10">DSM 20686</strain>
    </source>
</reference>
<gene>
    <name evidence="9" type="ORF">RU87_GL001234</name>
</gene>